<evidence type="ECO:0000256" key="16">
    <source>
        <dbReference type="SAM" id="Phobius"/>
    </source>
</evidence>
<evidence type="ECO:0000256" key="14">
    <source>
        <dbReference type="ARBA" id="ARBA00035305"/>
    </source>
</evidence>
<dbReference type="SMART" id="SM00388">
    <property type="entry name" value="HisKA"/>
    <property type="match status" value="1"/>
</dbReference>
<accession>A0A0X3V8T5</accession>
<dbReference type="PANTHER" id="PTHR43547">
    <property type="entry name" value="TWO-COMPONENT HISTIDINE KINASE"/>
    <property type="match status" value="1"/>
</dbReference>
<keyword evidence="13 16" id="KW-0472">Membrane</keyword>
<evidence type="ECO:0000256" key="8">
    <source>
        <dbReference type="ARBA" id="ARBA00022741"/>
    </source>
</evidence>
<feature type="region of interest" description="Disordered" evidence="15">
    <location>
        <begin position="1"/>
        <end position="28"/>
    </location>
</feature>
<feature type="compositionally biased region" description="Low complexity" evidence="15">
    <location>
        <begin position="1"/>
        <end position="14"/>
    </location>
</feature>
<feature type="domain" description="HAMP" evidence="18">
    <location>
        <begin position="290"/>
        <end position="342"/>
    </location>
</feature>
<dbReference type="InterPro" id="IPR004358">
    <property type="entry name" value="Sig_transdc_His_kin-like_C"/>
</dbReference>
<keyword evidence="7 16" id="KW-0812">Transmembrane</keyword>
<dbReference type="Gene3D" id="1.10.287.130">
    <property type="match status" value="1"/>
</dbReference>
<keyword evidence="10" id="KW-0067">ATP-binding</keyword>
<evidence type="ECO:0000256" key="13">
    <source>
        <dbReference type="ARBA" id="ARBA00023136"/>
    </source>
</evidence>
<dbReference type="InterPro" id="IPR036890">
    <property type="entry name" value="HATPase_C_sf"/>
</dbReference>
<feature type="region of interest" description="Disordered" evidence="15">
    <location>
        <begin position="572"/>
        <end position="695"/>
    </location>
</feature>
<keyword evidence="4" id="KW-1003">Cell membrane</keyword>
<dbReference type="AlphaFoldDB" id="A0A0X3V8T5"/>
<evidence type="ECO:0000256" key="15">
    <source>
        <dbReference type="SAM" id="MobiDB-lite"/>
    </source>
</evidence>
<feature type="transmembrane region" description="Helical" evidence="16">
    <location>
        <begin position="71"/>
        <end position="96"/>
    </location>
</feature>
<comment type="subcellular location">
    <subcellularLocation>
        <location evidence="2">Cell membrane</location>
        <topology evidence="2">Multi-pass membrane protein</topology>
    </subcellularLocation>
</comment>
<dbReference type="Pfam" id="PF00672">
    <property type="entry name" value="HAMP"/>
    <property type="match status" value="1"/>
</dbReference>
<organism evidence="19 20">
    <name type="scientific">Streptomyces regalis</name>
    <dbReference type="NCBI Taxonomy" id="68262"/>
    <lineage>
        <taxon>Bacteria</taxon>
        <taxon>Bacillati</taxon>
        <taxon>Actinomycetota</taxon>
        <taxon>Actinomycetes</taxon>
        <taxon>Kitasatosporales</taxon>
        <taxon>Streptomycetaceae</taxon>
        <taxon>Streptomyces</taxon>
    </lineage>
</organism>
<feature type="compositionally biased region" description="Basic and acidic residues" evidence="15">
    <location>
        <begin position="684"/>
        <end position="695"/>
    </location>
</feature>
<dbReference type="Pfam" id="PF02518">
    <property type="entry name" value="HATPase_c"/>
    <property type="match status" value="1"/>
</dbReference>
<dbReference type="PROSITE" id="PS50109">
    <property type="entry name" value="HIS_KIN"/>
    <property type="match status" value="1"/>
</dbReference>
<dbReference type="FunFam" id="3.30.565.10:FF:000013">
    <property type="entry name" value="Two-component sensor histidine kinase"/>
    <property type="match status" value="1"/>
</dbReference>
<dbReference type="SUPFAM" id="SSF55874">
    <property type="entry name" value="ATPase domain of HSP90 chaperone/DNA topoisomerase II/histidine kinase"/>
    <property type="match status" value="1"/>
</dbReference>
<evidence type="ECO:0000256" key="3">
    <source>
        <dbReference type="ARBA" id="ARBA00012438"/>
    </source>
</evidence>
<evidence type="ECO:0000256" key="2">
    <source>
        <dbReference type="ARBA" id="ARBA00004651"/>
    </source>
</evidence>
<evidence type="ECO:0000256" key="5">
    <source>
        <dbReference type="ARBA" id="ARBA00022553"/>
    </source>
</evidence>
<dbReference type="GO" id="GO:0000155">
    <property type="term" value="F:phosphorelay sensor kinase activity"/>
    <property type="evidence" value="ECO:0007669"/>
    <property type="project" value="InterPro"/>
</dbReference>
<evidence type="ECO:0000313" key="19">
    <source>
        <dbReference type="EMBL" id="KUL41118.1"/>
    </source>
</evidence>
<name>A0A0X3V8T5_9ACTN</name>
<evidence type="ECO:0000256" key="11">
    <source>
        <dbReference type="ARBA" id="ARBA00022989"/>
    </source>
</evidence>
<evidence type="ECO:0000256" key="12">
    <source>
        <dbReference type="ARBA" id="ARBA00023012"/>
    </source>
</evidence>
<reference evidence="20" key="1">
    <citation type="submission" date="2015-10" db="EMBL/GenBank/DDBJ databases">
        <authorList>
            <person name="Ju K.-S."/>
            <person name="Doroghazi J.R."/>
            <person name="Metcalf W.W."/>
        </authorList>
    </citation>
    <scope>NUCLEOTIDE SEQUENCE [LARGE SCALE GENOMIC DNA]</scope>
    <source>
        <strain evidence="20">NRRL 3151</strain>
    </source>
</reference>
<evidence type="ECO:0000256" key="9">
    <source>
        <dbReference type="ARBA" id="ARBA00022777"/>
    </source>
</evidence>
<dbReference type="InterPro" id="IPR003660">
    <property type="entry name" value="HAMP_dom"/>
</dbReference>
<dbReference type="Pfam" id="PF00512">
    <property type="entry name" value="HisKA"/>
    <property type="match status" value="1"/>
</dbReference>
<keyword evidence="12" id="KW-0902">Two-component regulatory system</keyword>
<sequence>MSRDSAAAAPGRTGARPERPVGRKAPGSRWGRFLEGGLLQGGVQGSPVLRLVLRWVRRPLLPVMRLWRRNIQLKVVVTTLLMSLGVVLLLGFVVIGQVRNGLLDAKVKASQSQATGGFAAAKQRADEAAAVNGDDGATGNERSEQNIIQMTAWMTDLVSSLSSGGQGAFDVVTLPASTGGDTGGRGRRASGDVDPTASVPEDLRERIDSNTGAFQSYTRIIYNPTADKESQPALVIGKQVNDPNSDPYQLYYLFPLTQEEKSLSLVKGTLATAGLFVVVLLGAIAWLVVRQVVTPVRMAAGIAERLSAGRLQERMKVTGEDDIARLGEAFNKMAQNLQLKIQQLEDLSRMQRRFVSDVSHELRTPLTTVRMAADVIHEAREDFDPVTARSAELLADQLDRFESLLADLLEISRFDAGAAALEAEPIDLREVVRRVVSGAEPLAERKGTQIRIVGDQQPIVAEADARRVERVLRNLVVNAVEHGEGRDVVVKLAAAGGAVAVAVRDYGVGLKPGEATRVFSRFWRADPARARTTGGTGLGLSIALEDARLHGGWLQAWGEPGGGSQFRLTLPRTADEPLRGSPIPLEPKDSRRNRGLNDAGLPCGGGEKAVTVPAQPTGGQVPAIPPRDPIAPRLGAASVPKADPTALPGNGARVVPRPASGARRQDDTPAGDGPPSEEAGQDEESSRHGEASRGR</sequence>
<feature type="transmembrane region" description="Helical" evidence="16">
    <location>
        <begin position="270"/>
        <end position="289"/>
    </location>
</feature>
<dbReference type="FunFam" id="1.10.287.130:FF:000010">
    <property type="entry name" value="Two-component sensor histidine kinase"/>
    <property type="match status" value="1"/>
</dbReference>
<dbReference type="SUPFAM" id="SSF158472">
    <property type="entry name" value="HAMP domain-like"/>
    <property type="match status" value="1"/>
</dbReference>
<dbReference type="Gene3D" id="6.10.340.10">
    <property type="match status" value="1"/>
</dbReference>
<keyword evidence="5" id="KW-0597">Phosphoprotein</keyword>
<dbReference type="CDD" id="cd06225">
    <property type="entry name" value="HAMP"/>
    <property type="match status" value="1"/>
</dbReference>
<evidence type="ECO:0000256" key="6">
    <source>
        <dbReference type="ARBA" id="ARBA00022679"/>
    </source>
</evidence>
<dbReference type="SUPFAM" id="SSF47384">
    <property type="entry name" value="Homodimeric domain of signal transducing histidine kinase"/>
    <property type="match status" value="1"/>
</dbReference>
<evidence type="ECO:0000256" key="10">
    <source>
        <dbReference type="ARBA" id="ARBA00022840"/>
    </source>
</evidence>
<keyword evidence="11 16" id="KW-1133">Transmembrane helix</keyword>
<dbReference type="InterPro" id="IPR003594">
    <property type="entry name" value="HATPase_dom"/>
</dbReference>
<dbReference type="GO" id="GO:0005886">
    <property type="term" value="C:plasma membrane"/>
    <property type="evidence" value="ECO:0007669"/>
    <property type="project" value="UniProtKB-SubCell"/>
</dbReference>
<comment type="catalytic activity">
    <reaction evidence="1">
        <text>ATP + protein L-histidine = ADP + protein N-phospho-L-histidine.</text>
        <dbReference type="EC" id="2.7.13.3"/>
    </reaction>
</comment>
<dbReference type="SMART" id="SM00304">
    <property type="entry name" value="HAMP"/>
    <property type="match status" value="1"/>
</dbReference>
<evidence type="ECO:0000259" key="17">
    <source>
        <dbReference type="PROSITE" id="PS50109"/>
    </source>
</evidence>
<dbReference type="InterPro" id="IPR036097">
    <property type="entry name" value="HisK_dim/P_sf"/>
</dbReference>
<evidence type="ECO:0000313" key="20">
    <source>
        <dbReference type="Proteomes" id="UP000053923"/>
    </source>
</evidence>
<dbReference type="CDD" id="cd00082">
    <property type="entry name" value="HisKA"/>
    <property type="match status" value="1"/>
</dbReference>
<keyword evidence="6" id="KW-0808">Transferase</keyword>
<dbReference type="OrthoDB" id="9786919at2"/>
<dbReference type="Gene3D" id="3.30.565.10">
    <property type="entry name" value="Histidine kinase-like ATPase, C-terminal domain"/>
    <property type="match status" value="1"/>
</dbReference>
<feature type="domain" description="Histidine kinase" evidence="17">
    <location>
        <begin position="357"/>
        <end position="574"/>
    </location>
</feature>
<dbReference type="NCBIfam" id="NF040691">
    <property type="entry name" value="MtrAB_MtrB"/>
    <property type="match status" value="1"/>
</dbReference>
<dbReference type="PANTHER" id="PTHR43547:SF2">
    <property type="entry name" value="HYBRID SIGNAL TRANSDUCTION HISTIDINE KINASE C"/>
    <property type="match status" value="1"/>
</dbReference>
<dbReference type="InterPro" id="IPR005467">
    <property type="entry name" value="His_kinase_dom"/>
</dbReference>
<evidence type="ECO:0000256" key="1">
    <source>
        <dbReference type="ARBA" id="ARBA00000085"/>
    </source>
</evidence>
<dbReference type="SMART" id="SM00387">
    <property type="entry name" value="HATPase_c"/>
    <property type="match status" value="1"/>
</dbReference>
<evidence type="ECO:0000256" key="4">
    <source>
        <dbReference type="ARBA" id="ARBA00022475"/>
    </source>
</evidence>
<comment type="caution">
    <text evidence="19">The sequence shown here is derived from an EMBL/GenBank/DDBJ whole genome shotgun (WGS) entry which is preliminary data.</text>
</comment>
<dbReference type="EMBL" id="LLZG01000068">
    <property type="protein sequence ID" value="KUL41118.1"/>
    <property type="molecule type" value="Genomic_DNA"/>
</dbReference>
<keyword evidence="20" id="KW-1185">Reference proteome</keyword>
<gene>
    <name evidence="19" type="ORF">ADL12_11750</name>
</gene>
<dbReference type="EC" id="2.7.13.3" evidence="3"/>
<dbReference type="InterPro" id="IPR047669">
    <property type="entry name" value="MtrAB_MtrB"/>
</dbReference>
<dbReference type="InterPro" id="IPR003661">
    <property type="entry name" value="HisK_dim/P_dom"/>
</dbReference>
<protein>
    <recommendedName>
        <fullName evidence="14">Sensor histidine kinase MtrB</fullName>
        <ecNumber evidence="3">2.7.13.3</ecNumber>
    </recommendedName>
</protein>
<proteinExistence type="predicted"/>
<dbReference type="RefSeq" id="WP_062701323.1">
    <property type="nucleotide sequence ID" value="NZ_LLZG01000068.1"/>
</dbReference>
<dbReference type="PROSITE" id="PS50885">
    <property type="entry name" value="HAMP"/>
    <property type="match status" value="1"/>
</dbReference>
<dbReference type="GO" id="GO:0005524">
    <property type="term" value="F:ATP binding"/>
    <property type="evidence" value="ECO:0007669"/>
    <property type="project" value="UniProtKB-KW"/>
</dbReference>
<evidence type="ECO:0000256" key="7">
    <source>
        <dbReference type="ARBA" id="ARBA00022692"/>
    </source>
</evidence>
<feature type="region of interest" description="Disordered" evidence="15">
    <location>
        <begin position="176"/>
        <end position="198"/>
    </location>
</feature>
<dbReference type="Proteomes" id="UP000053923">
    <property type="component" value="Unassembled WGS sequence"/>
</dbReference>
<dbReference type="CDD" id="cd00075">
    <property type="entry name" value="HATPase"/>
    <property type="match status" value="1"/>
</dbReference>
<evidence type="ECO:0000259" key="18">
    <source>
        <dbReference type="PROSITE" id="PS50885"/>
    </source>
</evidence>
<keyword evidence="9 19" id="KW-0418">Kinase</keyword>
<dbReference type="PRINTS" id="PR00344">
    <property type="entry name" value="BCTRLSENSOR"/>
</dbReference>
<keyword evidence="8" id="KW-0547">Nucleotide-binding</keyword>